<dbReference type="PROSITE" id="PS51658">
    <property type="entry name" value="BFN"/>
    <property type="match status" value="1"/>
</dbReference>
<reference evidence="5 6" key="1">
    <citation type="journal article" date="2021" name="Nat. Plants">
        <title>The Taxus genome provides insights into paclitaxel biosynthesis.</title>
        <authorList>
            <person name="Xiong X."/>
            <person name="Gou J."/>
            <person name="Liao Q."/>
            <person name="Li Y."/>
            <person name="Zhou Q."/>
            <person name="Bi G."/>
            <person name="Li C."/>
            <person name="Du R."/>
            <person name="Wang X."/>
            <person name="Sun T."/>
            <person name="Guo L."/>
            <person name="Liang H."/>
            <person name="Lu P."/>
            <person name="Wu Y."/>
            <person name="Zhang Z."/>
            <person name="Ro D.K."/>
            <person name="Shang Y."/>
            <person name="Huang S."/>
            <person name="Yan J."/>
        </authorList>
    </citation>
    <scope>NUCLEOTIDE SEQUENCE [LARGE SCALE GENOMIC DNA]</scope>
    <source>
        <strain evidence="5">Ta-2019</strain>
    </source>
</reference>
<proteinExistence type="inferred from homology"/>
<feature type="non-terminal residue" evidence="5">
    <location>
        <position position="288"/>
    </location>
</feature>
<dbReference type="Proteomes" id="UP000824469">
    <property type="component" value="Unassembled WGS sequence"/>
</dbReference>
<dbReference type="GO" id="GO:0016567">
    <property type="term" value="P:protein ubiquitination"/>
    <property type="evidence" value="ECO:0007669"/>
    <property type="project" value="TreeGrafter"/>
</dbReference>
<dbReference type="OMA" id="QWRDKLS"/>
<evidence type="ECO:0000256" key="1">
    <source>
        <dbReference type="ARBA" id="ARBA00009095"/>
    </source>
</evidence>
<comment type="similarity">
    <text evidence="1">Belongs to the bifunctional nuclease family.</text>
</comment>
<dbReference type="GO" id="GO:0004518">
    <property type="term" value="F:nuclease activity"/>
    <property type="evidence" value="ECO:0007669"/>
    <property type="project" value="UniProtKB-KW"/>
</dbReference>
<comment type="caution">
    <text evidence="5">The sequence shown here is derived from an EMBL/GenBank/DDBJ whole genome shotgun (WGS) entry which is preliminary data.</text>
</comment>
<evidence type="ECO:0000256" key="2">
    <source>
        <dbReference type="ARBA" id="ARBA00022722"/>
    </source>
</evidence>
<name>A0AA38GF14_TAXCH</name>
<dbReference type="Pfam" id="PF02577">
    <property type="entry name" value="BFN_dom"/>
    <property type="match status" value="1"/>
</dbReference>
<dbReference type="AlphaFoldDB" id="A0AA38GF14"/>
<evidence type="ECO:0000256" key="3">
    <source>
        <dbReference type="ARBA" id="ARBA00025428"/>
    </source>
</evidence>
<sequence>MSVSAIPSKMNSLKGMFRGIGKQHTCTARVFRGNFVKSTPRSGFLQVQCSSSMSSNNGSGSTAENFSENDEDYINSSVFEAAEVKNGAEGFSVIMNDGRHLKCIFNNPDNIFSLEHGPKSAIVLQMEDGSDLLLPIIVFESSSVMLMEAVHNIQVARPTVYHILNDMVDKMGYKVKLVRVTRKVQEAYFAQLYLSKIGDETQVVSFDLRPSDAINIAVRCKVPIQVNKYLAYCDGMKISDLTKSSSQTTRAPDGQLDRPDGNPCFVTMEFGLVRNMVVAADEERYVDA</sequence>
<dbReference type="Gene3D" id="3.10.690.10">
    <property type="entry name" value="Bifunctional nuclease domain"/>
    <property type="match status" value="1"/>
</dbReference>
<dbReference type="PANTHER" id="PTHR15160:SF3">
    <property type="entry name" value="BIFUNCTIONAL NUCLEASE 1"/>
    <property type="match status" value="1"/>
</dbReference>
<dbReference type="SUPFAM" id="SSF103256">
    <property type="entry name" value="Hypothetical protein TM0160"/>
    <property type="match status" value="1"/>
</dbReference>
<keyword evidence="2" id="KW-0540">Nuclease</keyword>
<evidence type="ECO:0000313" key="5">
    <source>
        <dbReference type="EMBL" id="KAH9320158.1"/>
    </source>
</evidence>
<evidence type="ECO:0000313" key="6">
    <source>
        <dbReference type="Proteomes" id="UP000824469"/>
    </source>
</evidence>
<dbReference type="PANTHER" id="PTHR15160">
    <property type="entry name" value="VON HIPPEL-LINDAU PROTEIN"/>
    <property type="match status" value="1"/>
</dbReference>
<dbReference type="EMBL" id="JAHRHJ020000004">
    <property type="protein sequence ID" value="KAH9320158.1"/>
    <property type="molecule type" value="Genomic_DNA"/>
</dbReference>
<dbReference type="GO" id="GO:0005634">
    <property type="term" value="C:nucleus"/>
    <property type="evidence" value="ECO:0007669"/>
    <property type="project" value="TreeGrafter"/>
</dbReference>
<protein>
    <recommendedName>
        <fullName evidence="4">BFN domain-containing protein</fullName>
    </recommendedName>
</protein>
<gene>
    <name evidence="5" type="ORF">KI387_021927</name>
</gene>
<keyword evidence="6" id="KW-1185">Reference proteome</keyword>
<comment type="function">
    <text evidence="3">Bifunctional nuclease with both RNase and DNase activities. Involved in basal defense response. Participates in abscisic acid-derived callose deposition following infection by a necrotrophic pathogen.</text>
</comment>
<organism evidence="5 6">
    <name type="scientific">Taxus chinensis</name>
    <name type="common">Chinese yew</name>
    <name type="synonym">Taxus wallichiana var. chinensis</name>
    <dbReference type="NCBI Taxonomy" id="29808"/>
    <lineage>
        <taxon>Eukaryota</taxon>
        <taxon>Viridiplantae</taxon>
        <taxon>Streptophyta</taxon>
        <taxon>Embryophyta</taxon>
        <taxon>Tracheophyta</taxon>
        <taxon>Spermatophyta</taxon>
        <taxon>Pinopsida</taxon>
        <taxon>Pinidae</taxon>
        <taxon>Conifers II</taxon>
        <taxon>Cupressales</taxon>
        <taxon>Taxaceae</taxon>
        <taxon>Taxus</taxon>
    </lineage>
</organism>
<dbReference type="InterPro" id="IPR036104">
    <property type="entry name" value="BFN_sf"/>
</dbReference>
<feature type="domain" description="BFN" evidence="4">
    <location>
        <begin position="103"/>
        <end position="238"/>
    </location>
</feature>
<dbReference type="GO" id="GO:0030891">
    <property type="term" value="C:VCB complex"/>
    <property type="evidence" value="ECO:0007669"/>
    <property type="project" value="TreeGrafter"/>
</dbReference>
<keyword evidence="2" id="KW-0378">Hydrolase</keyword>
<accession>A0AA38GF14</accession>
<evidence type="ECO:0000259" key="4">
    <source>
        <dbReference type="PROSITE" id="PS51658"/>
    </source>
</evidence>
<dbReference type="InterPro" id="IPR003729">
    <property type="entry name" value="Bi_nuclease_dom"/>
</dbReference>